<dbReference type="Proteomes" id="UP000030665">
    <property type="component" value="Unassembled WGS sequence"/>
</dbReference>
<dbReference type="AlphaFoldDB" id="A0A077ZB58"/>
<accession>A0A077ZB58</accession>
<dbReference type="InterPro" id="IPR051825">
    <property type="entry name" value="SRCIN1"/>
</dbReference>
<evidence type="ECO:0000259" key="2">
    <source>
        <dbReference type="Pfam" id="PF03915"/>
    </source>
</evidence>
<dbReference type="STRING" id="36087.A0A077ZB58"/>
<reference evidence="3" key="1">
    <citation type="submission" date="2014-01" db="EMBL/GenBank/DDBJ databases">
        <authorList>
            <person name="Aslett M."/>
        </authorList>
    </citation>
    <scope>NUCLEOTIDE SEQUENCE</scope>
</reference>
<evidence type="ECO:0000313" key="3">
    <source>
        <dbReference type="EMBL" id="CDW56813.1"/>
    </source>
</evidence>
<reference evidence="3" key="2">
    <citation type="submission" date="2014-03" db="EMBL/GenBank/DDBJ databases">
        <title>The whipworm genome and dual-species transcriptomics of an intimate host-pathogen interaction.</title>
        <authorList>
            <person name="Foth B.J."/>
            <person name="Tsai I.J."/>
            <person name="Reid A.J."/>
            <person name="Bancroft A.J."/>
            <person name="Nichol S."/>
            <person name="Tracey A."/>
            <person name="Holroyd N."/>
            <person name="Cotton J.A."/>
            <person name="Stanley E.J."/>
            <person name="Zarowiecki M."/>
            <person name="Liu J.Z."/>
            <person name="Huckvale T."/>
            <person name="Cooper P.J."/>
            <person name="Grencis R.K."/>
            <person name="Berriman M."/>
        </authorList>
    </citation>
    <scope>NUCLEOTIDE SEQUENCE [LARGE SCALE GENOMIC DNA]</scope>
</reference>
<name>A0A077ZB58_TRITR</name>
<dbReference type="OrthoDB" id="6022652at2759"/>
<keyword evidence="4" id="KW-1185">Reference proteome</keyword>
<protein>
    <submittedName>
        <fullName evidence="3">AIP3 domain containing protein</fullName>
    </submittedName>
</protein>
<dbReference type="EMBL" id="HG806082">
    <property type="protein sequence ID" value="CDW56813.1"/>
    <property type="molecule type" value="Genomic_DNA"/>
</dbReference>
<dbReference type="GO" id="GO:0005737">
    <property type="term" value="C:cytoplasm"/>
    <property type="evidence" value="ECO:0007669"/>
    <property type="project" value="TreeGrafter"/>
</dbReference>
<organism evidence="3 4">
    <name type="scientific">Trichuris trichiura</name>
    <name type="common">Whipworm</name>
    <name type="synonym">Trichocephalus trichiurus</name>
    <dbReference type="NCBI Taxonomy" id="36087"/>
    <lineage>
        <taxon>Eukaryota</taxon>
        <taxon>Metazoa</taxon>
        <taxon>Ecdysozoa</taxon>
        <taxon>Nematoda</taxon>
        <taxon>Enoplea</taxon>
        <taxon>Dorylaimia</taxon>
        <taxon>Trichinellida</taxon>
        <taxon>Trichuridae</taxon>
        <taxon>Trichuris</taxon>
    </lineage>
</organism>
<dbReference type="Pfam" id="PF03915">
    <property type="entry name" value="AIP3"/>
    <property type="match status" value="1"/>
</dbReference>
<dbReference type="PANTHER" id="PTHR22741:SF10">
    <property type="entry name" value="COILED-COIL DOMAIN-CONTAINING PROTEIN CG32809"/>
    <property type="match status" value="1"/>
</dbReference>
<proteinExistence type="predicted"/>
<gene>
    <name evidence="3" type="ORF">TTRE_0000509501</name>
</gene>
<sequence length="349" mass="40081">MSPFGKSTMQSFIFCRCCDSRNTESFRDTAFVRKLIGDVARSFLFTLMKRSNLCCKIRPSFRLSYQKVKQPRPDGDVWLLRNDRKMNYFLFSFFLYHYKFSKPQLFLGLVFLRYKDETKRVVIHEPLHCLEAVKELFISAFANSLNCDYVRSTFVKIYIQDASKDDLFYELDDLSDIKDRTVLKLHEQVASPSPSVADMQVPVYAVQRMEAFDGVEHMEFPAQHRMRTKKVGPCGCIYADKGYSSEQSDSLSRSGSLTPVIDEETRIRMASMERQLVNLSNLVHTALVNKNDQKAEWKDGKTLRQSELESPLEVNGDSGYTSTEVKATANAEQSKKNASLKSFINSEAL</sequence>
<feature type="domain" description="Actin interacting protein 3-like C-terminal" evidence="2">
    <location>
        <begin position="111"/>
        <end position="199"/>
    </location>
</feature>
<keyword evidence="1" id="KW-0175">Coiled coil</keyword>
<dbReference type="InterPro" id="IPR022782">
    <property type="entry name" value="AIP3-like_C"/>
</dbReference>
<dbReference type="PANTHER" id="PTHR22741">
    <property type="entry name" value="P140CAP/SNIP-RELATED"/>
    <property type="match status" value="1"/>
</dbReference>
<evidence type="ECO:0000313" key="4">
    <source>
        <dbReference type="Proteomes" id="UP000030665"/>
    </source>
</evidence>
<evidence type="ECO:0000256" key="1">
    <source>
        <dbReference type="ARBA" id="ARBA00023054"/>
    </source>
</evidence>